<dbReference type="EMBL" id="JAAAIN010000480">
    <property type="protein sequence ID" value="KAG0313929.1"/>
    <property type="molecule type" value="Genomic_DNA"/>
</dbReference>
<feature type="region of interest" description="Disordered" evidence="1">
    <location>
        <begin position="54"/>
        <end position="88"/>
    </location>
</feature>
<keyword evidence="3" id="KW-1185">Reference proteome</keyword>
<comment type="caution">
    <text evidence="2">The sequence shown here is derived from an EMBL/GenBank/DDBJ whole genome shotgun (WGS) entry which is preliminary data.</text>
</comment>
<proteinExistence type="predicted"/>
<evidence type="ECO:0000256" key="1">
    <source>
        <dbReference type="SAM" id="MobiDB-lite"/>
    </source>
</evidence>
<name>A0A9P6R6V4_9FUNG</name>
<accession>A0A9P6R6V4</accession>
<organism evidence="2 3">
    <name type="scientific">Linnemannia gamsii</name>
    <dbReference type="NCBI Taxonomy" id="64522"/>
    <lineage>
        <taxon>Eukaryota</taxon>
        <taxon>Fungi</taxon>
        <taxon>Fungi incertae sedis</taxon>
        <taxon>Mucoromycota</taxon>
        <taxon>Mortierellomycotina</taxon>
        <taxon>Mortierellomycetes</taxon>
        <taxon>Mortierellales</taxon>
        <taxon>Mortierellaceae</taxon>
        <taxon>Linnemannia</taxon>
    </lineage>
</organism>
<reference evidence="2" key="1">
    <citation type="journal article" date="2020" name="Fungal Divers.">
        <title>Resolving the Mortierellaceae phylogeny through synthesis of multi-gene phylogenetics and phylogenomics.</title>
        <authorList>
            <person name="Vandepol N."/>
            <person name="Liber J."/>
            <person name="Desiro A."/>
            <person name="Na H."/>
            <person name="Kennedy M."/>
            <person name="Barry K."/>
            <person name="Grigoriev I.V."/>
            <person name="Miller A.N."/>
            <person name="O'Donnell K."/>
            <person name="Stajich J.E."/>
            <person name="Bonito G."/>
        </authorList>
    </citation>
    <scope>NUCLEOTIDE SEQUENCE</scope>
    <source>
        <strain evidence="2">NVP60</strain>
    </source>
</reference>
<evidence type="ECO:0000313" key="3">
    <source>
        <dbReference type="Proteomes" id="UP000823405"/>
    </source>
</evidence>
<dbReference type="AlphaFoldDB" id="A0A9P6R6V4"/>
<dbReference type="Proteomes" id="UP000823405">
    <property type="component" value="Unassembled WGS sequence"/>
</dbReference>
<sequence>MPMLGTMPIALLAQGGIEANAALYPVTGSLVPQATNALFSSPDHSYSIGATTATSTTITSSSGPSNSNNTNISAATSSVSTITLRTNS</sequence>
<gene>
    <name evidence="2" type="ORF">BGZ97_009771</name>
</gene>
<protein>
    <submittedName>
        <fullName evidence="2">Uncharacterized protein</fullName>
    </submittedName>
</protein>
<evidence type="ECO:0000313" key="2">
    <source>
        <dbReference type="EMBL" id="KAG0313929.1"/>
    </source>
</evidence>